<dbReference type="eggNOG" id="ENOG5033FIT">
    <property type="taxonomic scope" value="Bacteria"/>
</dbReference>
<feature type="compositionally biased region" description="Low complexity" evidence="1">
    <location>
        <begin position="124"/>
        <end position="135"/>
    </location>
</feature>
<protein>
    <submittedName>
        <fullName evidence="2">Membrane protein</fullName>
    </submittedName>
</protein>
<evidence type="ECO:0000313" key="3">
    <source>
        <dbReference type="Proteomes" id="UP000001225"/>
    </source>
</evidence>
<feature type="region of interest" description="Disordered" evidence="1">
    <location>
        <begin position="124"/>
        <end position="173"/>
    </location>
</feature>
<dbReference type="STRING" id="94624.Bpet3160"/>
<dbReference type="EMBL" id="AM902716">
    <property type="protein sequence ID" value="CAP43502.1"/>
    <property type="molecule type" value="Genomic_DNA"/>
</dbReference>
<proteinExistence type="predicted"/>
<sequence length="223" mass="23393">MTAHPRPPHDEDDDLDLRALYRTLPRAEPGPALDASVRDAAARATAADRRVQRERRLWHPGWGVAASIVLTACLFLLTDFGDQDVAGLADAPPVDAELARPPQAMPPRAAAPVRPEAPAALRRYAPARQAEQAEPAAPPAPAYRAPPDAAAGAALAPVPPAPDVPADANAGAAGETEARIAHIRELLQDGRRDAALRALQDLQRDAPGLALPPDLQALLPPAP</sequence>
<dbReference type="AlphaFoldDB" id="A9IU57"/>
<organism evidence="2 3">
    <name type="scientific">Bordetella petrii (strain ATCC BAA-461 / DSM 12804 / CCUG 43448 / CIP 107267 / Se-1111R)</name>
    <dbReference type="NCBI Taxonomy" id="340100"/>
    <lineage>
        <taxon>Bacteria</taxon>
        <taxon>Pseudomonadati</taxon>
        <taxon>Pseudomonadota</taxon>
        <taxon>Betaproteobacteria</taxon>
        <taxon>Burkholderiales</taxon>
        <taxon>Alcaligenaceae</taxon>
        <taxon>Bordetella</taxon>
    </lineage>
</organism>
<dbReference type="KEGG" id="bpt:Bpet3160"/>
<accession>A9IU57</accession>
<evidence type="ECO:0000313" key="2">
    <source>
        <dbReference type="EMBL" id="CAP43502.1"/>
    </source>
</evidence>
<reference evidence="2 3" key="1">
    <citation type="journal article" date="2008" name="BMC Genomics">
        <title>The missing link: Bordetella petrii is endowed with both the metabolic versatility of environmental bacteria and virulence traits of pathogenic Bordetellae.</title>
        <authorList>
            <person name="Gross R."/>
            <person name="Guzman C.A."/>
            <person name="Sebaihia M."/>
            <person name="Martins Dos Santos V.A."/>
            <person name="Pieper D.H."/>
            <person name="Koebnik R."/>
            <person name="Lechner M."/>
            <person name="Bartels D."/>
            <person name="Buhrmester J."/>
            <person name="Choudhuri J.V."/>
            <person name="Ebensen T."/>
            <person name="Gaigalat L."/>
            <person name="Herrmann S."/>
            <person name="Khachane A.N."/>
            <person name="Larisch C."/>
            <person name="Link S."/>
            <person name="Linke B."/>
            <person name="Meyer F."/>
            <person name="Mormann S."/>
            <person name="Nakunst D."/>
            <person name="Rueckert C."/>
            <person name="Schneiker-Bekel S."/>
            <person name="Schulze K."/>
            <person name="Vorhoelter F.J."/>
            <person name="Yevsa T."/>
            <person name="Engle J.T."/>
            <person name="Goldman W.E."/>
            <person name="Puehler A."/>
            <person name="Goebel U.B."/>
            <person name="Goesmann A."/>
            <person name="Bloecker H."/>
            <person name="Kaiser O."/>
            <person name="Martinez-Arias R."/>
        </authorList>
    </citation>
    <scope>NUCLEOTIDE SEQUENCE [LARGE SCALE GENOMIC DNA]</scope>
    <source>
        <strain evidence="3">ATCC BAA-461 / DSM 12804 / CCUG 43448 / CIP 107267 / Se-1111R</strain>
    </source>
</reference>
<gene>
    <name evidence="2" type="ordered locus">Bpet3160</name>
</gene>
<feature type="compositionally biased region" description="Low complexity" evidence="1">
    <location>
        <begin position="164"/>
        <end position="173"/>
    </location>
</feature>
<feature type="region of interest" description="Disordered" evidence="1">
    <location>
        <begin position="204"/>
        <end position="223"/>
    </location>
</feature>
<feature type="compositionally biased region" description="Low complexity" evidence="1">
    <location>
        <begin position="206"/>
        <end position="223"/>
    </location>
</feature>
<feature type="compositionally biased region" description="Low complexity" evidence="1">
    <location>
        <begin position="142"/>
        <end position="156"/>
    </location>
</feature>
<dbReference type="Proteomes" id="UP000001225">
    <property type="component" value="Chromosome"/>
</dbReference>
<evidence type="ECO:0000256" key="1">
    <source>
        <dbReference type="SAM" id="MobiDB-lite"/>
    </source>
</evidence>
<name>A9IU57_BORPD</name>
<keyword evidence="3" id="KW-1185">Reference proteome</keyword>